<dbReference type="OrthoDB" id="5620293at2"/>
<dbReference type="GO" id="GO:0008933">
    <property type="term" value="F:peptidoglycan lytic transglycosylase activity"/>
    <property type="evidence" value="ECO:0007669"/>
    <property type="project" value="InterPro"/>
</dbReference>
<dbReference type="PANTHER" id="PTHR37423:SF2">
    <property type="entry name" value="MEMBRANE-BOUND LYTIC MUREIN TRANSGLYCOSYLASE C"/>
    <property type="match status" value="1"/>
</dbReference>
<evidence type="ECO:0000313" key="5">
    <source>
        <dbReference type="Proteomes" id="UP000288212"/>
    </source>
</evidence>
<name>A0A432VYR3_9GAMM</name>
<dbReference type="PANTHER" id="PTHR37423">
    <property type="entry name" value="SOLUBLE LYTIC MUREIN TRANSGLYCOSYLASE-RELATED"/>
    <property type="match status" value="1"/>
</dbReference>
<evidence type="ECO:0000259" key="3">
    <source>
        <dbReference type="Pfam" id="PF11873"/>
    </source>
</evidence>
<dbReference type="Proteomes" id="UP000288212">
    <property type="component" value="Unassembled WGS sequence"/>
</dbReference>
<proteinExistence type="inferred from homology"/>
<dbReference type="Pfam" id="PF01464">
    <property type="entry name" value="SLT"/>
    <property type="match status" value="1"/>
</dbReference>
<feature type="domain" description="Transglycosylase SLT" evidence="2">
    <location>
        <begin position="230"/>
        <end position="350"/>
    </location>
</feature>
<dbReference type="AlphaFoldDB" id="A0A432VYR3"/>
<evidence type="ECO:0000313" key="4">
    <source>
        <dbReference type="EMBL" id="RUO21795.1"/>
    </source>
</evidence>
<evidence type="ECO:0000259" key="2">
    <source>
        <dbReference type="Pfam" id="PF01464"/>
    </source>
</evidence>
<dbReference type="SUPFAM" id="SSF53955">
    <property type="entry name" value="Lysozyme-like"/>
    <property type="match status" value="1"/>
</dbReference>
<dbReference type="InterPro" id="IPR023346">
    <property type="entry name" value="Lysozyme-like_dom_sf"/>
</dbReference>
<evidence type="ECO:0000256" key="1">
    <source>
        <dbReference type="ARBA" id="ARBA00007734"/>
    </source>
</evidence>
<feature type="domain" description="Murein transglycosylase-C N-terminal" evidence="3">
    <location>
        <begin position="65"/>
        <end position="221"/>
    </location>
</feature>
<accession>A0A432VYR3</accession>
<dbReference type="EMBL" id="PIPI01000001">
    <property type="protein sequence ID" value="RUO21795.1"/>
    <property type="molecule type" value="Genomic_DNA"/>
</dbReference>
<gene>
    <name evidence="4" type="ORF">CWE06_02805</name>
</gene>
<comment type="caution">
    <text evidence="4">The sequence shown here is derived from an EMBL/GenBank/DDBJ whole genome shotgun (WGS) entry which is preliminary data.</text>
</comment>
<dbReference type="RefSeq" id="WP_126790952.1">
    <property type="nucleotide sequence ID" value="NZ_PIPI01000001.1"/>
</dbReference>
<dbReference type="GO" id="GO:0016020">
    <property type="term" value="C:membrane"/>
    <property type="evidence" value="ECO:0007669"/>
    <property type="project" value="InterPro"/>
</dbReference>
<comment type="similarity">
    <text evidence="1">Belongs to the transglycosylase Slt family.</text>
</comment>
<dbReference type="InterPro" id="IPR024570">
    <property type="entry name" value="Murein_transglycosylaseC_N"/>
</dbReference>
<dbReference type="InterPro" id="IPR008258">
    <property type="entry name" value="Transglycosylase_SLT_dom_1"/>
</dbReference>
<dbReference type="CDD" id="cd16893">
    <property type="entry name" value="LT_MltC_MltE"/>
    <property type="match status" value="1"/>
</dbReference>
<dbReference type="InterPro" id="IPR000189">
    <property type="entry name" value="Transglyc_AS"/>
</dbReference>
<reference evidence="4 5" key="1">
    <citation type="journal article" date="2011" name="Front. Microbiol.">
        <title>Genomic signatures of strain selection and enhancement in Bacillus atrophaeus var. globigii, a historical biowarfare simulant.</title>
        <authorList>
            <person name="Gibbons H.S."/>
            <person name="Broomall S.M."/>
            <person name="McNew L.A."/>
            <person name="Daligault H."/>
            <person name="Chapman C."/>
            <person name="Bruce D."/>
            <person name="Karavis M."/>
            <person name="Krepps M."/>
            <person name="McGregor P.A."/>
            <person name="Hong C."/>
            <person name="Park K.H."/>
            <person name="Akmal A."/>
            <person name="Feldman A."/>
            <person name="Lin J.S."/>
            <person name="Chang W.E."/>
            <person name="Higgs B.W."/>
            <person name="Demirev P."/>
            <person name="Lindquist J."/>
            <person name="Liem A."/>
            <person name="Fochler E."/>
            <person name="Read T.D."/>
            <person name="Tapia R."/>
            <person name="Johnson S."/>
            <person name="Bishop-Lilly K.A."/>
            <person name="Detter C."/>
            <person name="Han C."/>
            <person name="Sozhamannan S."/>
            <person name="Rosenzweig C.N."/>
            <person name="Skowronski E.W."/>
        </authorList>
    </citation>
    <scope>NUCLEOTIDE SEQUENCE [LARGE SCALE GENOMIC DNA]</scope>
    <source>
        <strain evidence="4 5">AK5</strain>
    </source>
</reference>
<organism evidence="4 5">
    <name type="scientific">Aliidiomarina haloalkalitolerans</name>
    <dbReference type="NCBI Taxonomy" id="859059"/>
    <lineage>
        <taxon>Bacteria</taxon>
        <taxon>Pseudomonadati</taxon>
        <taxon>Pseudomonadota</taxon>
        <taxon>Gammaproteobacteria</taxon>
        <taxon>Alteromonadales</taxon>
        <taxon>Idiomarinaceae</taxon>
        <taxon>Aliidiomarina</taxon>
    </lineage>
</organism>
<dbReference type="Pfam" id="PF11873">
    <property type="entry name" value="Mltc_N"/>
    <property type="match status" value="1"/>
</dbReference>
<keyword evidence="5" id="KW-1185">Reference proteome</keyword>
<dbReference type="Gene3D" id="1.10.530.10">
    <property type="match status" value="1"/>
</dbReference>
<protein>
    <submittedName>
        <fullName evidence="4">DUF3393 domain-containing protein</fullName>
    </submittedName>
</protein>
<dbReference type="PROSITE" id="PS00922">
    <property type="entry name" value="TRANSGLYCOSYLASE"/>
    <property type="match status" value="1"/>
</dbReference>
<sequence length="392" mass="45245">MLNCTLWSGNTLRGIILAVFALSVVSCALSHDDWREIAERTGARDYARIIVNDRLEPYGGIEGLKNISSIREIIEVIAIILEDVWGKDNEELPSEKRYVKYSNDYLARAIIDFEQGYLQVETIDEEAPRTMLQKALILTLLTPKDLTVEDIFTDQEPQLGDEPFLYQQILDQDGEPIRYEWRAERFAQHLITNQFRQRRSEGRLISSVRVNLVDNHLHLRQLQYSDSVLRYANQYRIPPTLVYAVIEVESSFNPYAVSHANALGLMQIVQATAGRDVYERVKGLPGEPTRENLFKPDYNIDIGSAYLFLLDDVYLQQINDPLSRQYAKIAGYNGGSGNVFRAFSSNRDEALRRINGMTPEQVYQHLLRYHPFAETRNYLQKVREAELRYRAS</sequence>
<dbReference type="GO" id="GO:0000270">
    <property type="term" value="P:peptidoglycan metabolic process"/>
    <property type="evidence" value="ECO:0007669"/>
    <property type="project" value="InterPro"/>
</dbReference>